<organism evidence="1 2">
    <name type="scientific">Tribonema minus</name>
    <dbReference type="NCBI Taxonomy" id="303371"/>
    <lineage>
        <taxon>Eukaryota</taxon>
        <taxon>Sar</taxon>
        <taxon>Stramenopiles</taxon>
        <taxon>Ochrophyta</taxon>
        <taxon>PX clade</taxon>
        <taxon>Xanthophyceae</taxon>
        <taxon>Tribonematales</taxon>
        <taxon>Tribonemataceae</taxon>
        <taxon>Tribonema</taxon>
    </lineage>
</organism>
<evidence type="ECO:0000313" key="1">
    <source>
        <dbReference type="EMBL" id="KAG5187939.1"/>
    </source>
</evidence>
<name>A0A835ZCU6_9STRA</name>
<comment type="caution">
    <text evidence="1">The sequence shown here is derived from an EMBL/GenBank/DDBJ whole genome shotgun (WGS) entry which is preliminary data.</text>
</comment>
<reference evidence="1" key="1">
    <citation type="submission" date="2021-02" db="EMBL/GenBank/DDBJ databases">
        <title>First Annotated Genome of the Yellow-green Alga Tribonema minus.</title>
        <authorList>
            <person name="Mahan K.M."/>
        </authorList>
    </citation>
    <scope>NUCLEOTIDE SEQUENCE</scope>
    <source>
        <strain evidence="1">UTEX B ZZ1240</strain>
    </source>
</reference>
<dbReference type="Proteomes" id="UP000664859">
    <property type="component" value="Unassembled WGS sequence"/>
</dbReference>
<gene>
    <name evidence="1" type="ORF">JKP88DRAFT_347909</name>
</gene>
<dbReference type="EMBL" id="JAFCMP010000079">
    <property type="protein sequence ID" value="KAG5187939.1"/>
    <property type="molecule type" value="Genomic_DNA"/>
</dbReference>
<keyword evidence="2" id="KW-1185">Reference proteome</keyword>
<evidence type="ECO:0000313" key="2">
    <source>
        <dbReference type="Proteomes" id="UP000664859"/>
    </source>
</evidence>
<accession>A0A835ZCU6</accession>
<sequence length="531" mass="56601">MLTVGATAATEWAQQKFPKATISTSKAQTLASALAAAWTAICNVIEDPETSQVVLLPDCPALADRITLQKLYNHLEQCQDCCEKFGAEVVLTPHPATSSSPAAFEFLSVTGKAGSREGLDDYQFDYDPDWDDDWDIDTSLLGDDTEDYSQISALTSVPDSDEEVLQISKEWNEAIIAGMGICPFAVDANRAGLPIGGIHYPVSKSDTAEFVYRDYWNQVEYLLSADVREVATTLMITPRFGLANVEAFDILTQTLTEPLELLGLEEDVQLVFFHPQHTFRDGQARLGDAGAANFARRSPFPMINILRTPQVRLAQRSVPTGLVYKQNEEVLEAIGAAPLQRMLEARDWSGLAGQRVDRRSASADYYRTALKLQARMSPGTGALIEESEVDRVAAEAAAEVAAAAAAAQEAAAAAAAATEVAVAATAAATAAAAAAAPPARDVGSGGGGMPPRIVSTMPQAAAVYAEHKPEADAGEGDGGGSEGGAAARKEDIRKVASVLMKRMMFKRPVSRDDFEQMSAAVDRLLASNDIV</sequence>
<proteinExistence type="predicted"/>
<dbReference type="OrthoDB" id="5376at2759"/>
<dbReference type="InterPro" id="IPR009858">
    <property type="entry name" value="DUF1415"/>
</dbReference>
<protein>
    <submittedName>
        <fullName evidence="1">Uncharacterized protein</fullName>
    </submittedName>
</protein>
<dbReference type="AlphaFoldDB" id="A0A835ZCU6"/>
<dbReference type="Pfam" id="PF07209">
    <property type="entry name" value="DUF1415"/>
    <property type="match status" value="1"/>
</dbReference>